<evidence type="ECO:0000313" key="3">
    <source>
        <dbReference type="Proteomes" id="UP000324800"/>
    </source>
</evidence>
<dbReference type="EMBL" id="SNRW01005389">
    <property type="protein sequence ID" value="KAA6385159.1"/>
    <property type="molecule type" value="Genomic_DNA"/>
</dbReference>
<comment type="caution">
    <text evidence="2">The sequence shown here is derived from an EMBL/GenBank/DDBJ whole genome shotgun (WGS) entry which is preliminary data.</text>
</comment>
<dbReference type="Proteomes" id="UP000324800">
    <property type="component" value="Unassembled WGS sequence"/>
</dbReference>
<organism evidence="2 3">
    <name type="scientific">Streblomastix strix</name>
    <dbReference type="NCBI Taxonomy" id="222440"/>
    <lineage>
        <taxon>Eukaryota</taxon>
        <taxon>Metamonada</taxon>
        <taxon>Preaxostyla</taxon>
        <taxon>Oxymonadida</taxon>
        <taxon>Streblomastigidae</taxon>
        <taxon>Streblomastix</taxon>
    </lineage>
</organism>
<gene>
    <name evidence="2" type="ORF">EZS28_019314</name>
</gene>
<sequence length="209" mass="24072">MIKKAKKMKMQIVKKVKVNAMIIKIKQKTKRKKKQLIRKTTQKMIKSLFSPYLFDCPTILLVFDQIEEIVIIVNYQHQNYQTELNQLIAMIGKLMREKLQLDLLIFYVAFFPNSNYCYYYLFQDYCCYYCLHNQFHVCGGGCAYDDEHDEHDVNVCIHECVNANVDLLYIIGVFGKISSVLFKCTGVDVIVDGQGGRGGRGGVSAIIVP</sequence>
<evidence type="ECO:0000256" key="1">
    <source>
        <dbReference type="SAM" id="Phobius"/>
    </source>
</evidence>
<evidence type="ECO:0000313" key="2">
    <source>
        <dbReference type="EMBL" id="KAA6385159.1"/>
    </source>
</evidence>
<accession>A0A5J4VRY7</accession>
<proteinExistence type="predicted"/>
<keyword evidence="1" id="KW-1133">Transmembrane helix</keyword>
<feature type="transmembrane region" description="Helical" evidence="1">
    <location>
        <begin position="103"/>
        <end position="122"/>
    </location>
</feature>
<name>A0A5J4VRY7_9EUKA</name>
<keyword evidence="1" id="KW-0472">Membrane</keyword>
<reference evidence="2 3" key="1">
    <citation type="submission" date="2019-03" db="EMBL/GenBank/DDBJ databases">
        <title>Single cell metagenomics reveals metabolic interactions within the superorganism composed of flagellate Streblomastix strix and complex community of Bacteroidetes bacteria on its surface.</title>
        <authorList>
            <person name="Treitli S.C."/>
            <person name="Kolisko M."/>
            <person name="Husnik F."/>
            <person name="Keeling P."/>
            <person name="Hampl V."/>
        </authorList>
    </citation>
    <scope>NUCLEOTIDE SEQUENCE [LARGE SCALE GENOMIC DNA]</scope>
    <source>
        <strain evidence="2">ST1C</strain>
    </source>
</reference>
<keyword evidence="1" id="KW-0812">Transmembrane</keyword>
<protein>
    <submittedName>
        <fullName evidence="2">Uncharacterized protein</fullName>
    </submittedName>
</protein>
<dbReference type="AlphaFoldDB" id="A0A5J4VRY7"/>